<proteinExistence type="predicted"/>
<protein>
    <submittedName>
        <fullName evidence="1">Uncharacterized protein</fullName>
    </submittedName>
</protein>
<evidence type="ECO:0000313" key="2">
    <source>
        <dbReference type="Proteomes" id="UP001054837"/>
    </source>
</evidence>
<gene>
    <name evidence="1" type="ORF">CDAR_555621</name>
</gene>
<dbReference type="AlphaFoldDB" id="A0AAV4QVI5"/>
<keyword evidence="2" id="KW-1185">Reference proteome</keyword>
<comment type="caution">
    <text evidence="1">The sequence shown here is derived from an EMBL/GenBank/DDBJ whole genome shotgun (WGS) entry which is preliminary data.</text>
</comment>
<dbReference type="Proteomes" id="UP001054837">
    <property type="component" value="Unassembled WGS sequence"/>
</dbReference>
<sequence length="83" mass="9116">MGSVSTLQQTQRILQTSLQNKSWGESFVLCFPNCNGRVRSLLCEIKRAHLVDDNEPGLPIKISGGTESSDVVPELKSICFGNH</sequence>
<reference evidence="1 2" key="1">
    <citation type="submission" date="2021-06" db="EMBL/GenBank/DDBJ databases">
        <title>Caerostris darwini draft genome.</title>
        <authorList>
            <person name="Kono N."/>
            <person name="Arakawa K."/>
        </authorList>
    </citation>
    <scope>NUCLEOTIDE SEQUENCE [LARGE SCALE GENOMIC DNA]</scope>
</reference>
<name>A0AAV4QVI5_9ARAC</name>
<accession>A0AAV4QVI5</accession>
<organism evidence="1 2">
    <name type="scientific">Caerostris darwini</name>
    <dbReference type="NCBI Taxonomy" id="1538125"/>
    <lineage>
        <taxon>Eukaryota</taxon>
        <taxon>Metazoa</taxon>
        <taxon>Ecdysozoa</taxon>
        <taxon>Arthropoda</taxon>
        <taxon>Chelicerata</taxon>
        <taxon>Arachnida</taxon>
        <taxon>Araneae</taxon>
        <taxon>Araneomorphae</taxon>
        <taxon>Entelegynae</taxon>
        <taxon>Araneoidea</taxon>
        <taxon>Araneidae</taxon>
        <taxon>Caerostris</taxon>
    </lineage>
</organism>
<dbReference type="EMBL" id="BPLQ01005205">
    <property type="protein sequence ID" value="GIY13255.1"/>
    <property type="molecule type" value="Genomic_DNA"/>
</dbReference>
<evidence type="ECO:0000313" key="1">
    <source>
        <dbReference type="EMBL" id="GIY13255.1"/>
    </source>
</evidence>